<feature type="transmembrane region" description="Helical" evidence="7">
    <location>
        <begin position="58"/>
        <end position="81"/>
    </location>
</feature>
<dbReference type="SUPFAM" id="SSF103473">
    <property type="entry name" value="MFS general substrate transporter"/>
    <property type="match status" value="1"/>
</dbReference>
<evidence type="ECO:0000256" key="1">
    <source>
        <dbReference type="ARBA" id="ARBA00004651"/>
    </source>
</evidence>
<evidence type="ECO:0000313" key="10">
    <source>
        <dbReference type="Proteomes" id="UP001500393"/>
    </source>
</evidence>
<evidence type="ECO:0000256" key="2">
    <source>
        <dbReference type="ARBA" id="ARBA00022448"/>
    </source>
</evidence>
<dbReference type="InterPro" id="IPR011701">
    <property type="entry name" value="MFS"/>
</dbReference>
<feature type="transmembrane region" description="Helical" evidence="7">
    <location>
        <begin position="376"/>
        <end position="398"/>
    </location>
</feature>
<feature type="transmembrane region" description="Helical" evidence="7">
    <location>
        <begin position="166"/>
        <end position="184"/>
    </location>
</feature>
<dbReference type="InterPro" id="IPR020846">
    <property type="entry name" value="MFS_dom"/>
</dbReference>
<proteinExistence type="predicted"/>
<feature type="transmembrane region" description="Helical" evidence="7">
    <location>
        <begin position="280"/>
        <end position="299"/>
    </location>
</feature>
<keyword evidence="2" id="KW-0813">Transport</keyword>
<evidence type="ECO:0000256" key="6">
    <source>
        <dbReference type="ARBA" id="ARBA00023136"/>
    </source>
</evidence>
<feature type="transmembrane region" description="Helical" evidence="7">
    <location>
        <begin position="336"/>
        <end position="355"/>
    </location>
</feature>
<accession>A0ABN2C5C9</accession>
<dbReference type="PROSITE" id="PS50850">
    <property type="entry name" value="MFS"/>
    <property type="match status" value="1"/>
</dbReference>
<feature type="transmembrane region" description="Helical" evidence="7">
    <location>
        <begin position="196"/>
        <end position="215"/>
    </location>
</feature>
<comment type="subcellular location">
    <subcellularLocation>
        <location evidence="1">Cell membrane</location>
        <topology evidence="1">Multi-pass membrane protein</topology>
    </subcellularLocation>
</comment>
<evidence type="ECO:0000256" key="7">
    <source>
        <dbReference type="SAM" id="Phobius"/>
    </source>
</evidence>
<evidence type="ECO:0000313" key="9">
    <source>
        <dbReference type="EMBL" id="GAA1551648.1"/>
    </source>
</evidence>
<comment type="caution">
    <text evidence="9">The sequence shown here is derived from an EMBL/GenBank/DDBJ whole genome shotgun (WGS) entry which is preliminary data.</text>
</comment>
<keyword evidence="6 7" id="KW-0472">Membrane</keyword>
<evidence type="ECO:0000259" key="8">
    <source>
        <dbReference type="PROSITE" id="PS50850"/>
    </source>
</evidence>
<feature type="transmembrane region" description="Helical" evidence="7">
    <location>
        <begin position="404"/>
        <end position="424"/>
    </location>
</feature>
<organism evidence="9 10">
    <name type="scientific">Kribbella sancticallisti</name>
    <dbReference type="NCBI Taxonomy" id="460087"/>
    <lineage>
        <taxon>Bacteria</taxon>
        <taxon>Bacillati</taxon>
        <taxon>Actinomycetota</taxon>
        <taxon>Actinomycetes</taxon>
        <taxon>Propionibacteriales</taxon>
        <taxon>Kribbellaceae</taxon>
        <taxon>Kribbella</taxon>
    </lineage>
</organism>
<dbReference type="CDD" id="cd17369">
    <property type="entry name" value="MFS_ShiA_like"/>
    <property type="match status" value="1"/>
</dbReference>
<evidence type="ECO:0000256" key="3">
    <source>
        <dbReference type="ARBA" id="ARBA00022475"/>
    </source>
</evidence>
<dbReference type="Proteomes" id="UP001500393">
    <property type="component" value="Unassembled WGS sequence"/>
</dbReference>
<evidence type="ECO:0000256" key="5">
    <source>
        <dbReference type="ARBA" id="ARBA00022989"/>
    </source>
</evidence>
<sequence length="453" mass="47826">MGVDDFPARTRSSRVMRRRVFWSSFVGTTIEWYDFFVYGLAAALVFGELFFPKFDPVVGTLSAFATFAVGFLARPLGGIVFSHFGDRRGRKSALVGSLLLMGTATVLVGVLPSYDSIGGLAPVVLVLLRFCQGFAVGGEWGGAVLMAVEHSESQRRGLAGSFPQMGVPAGLILASGAFIALAPLSDAQFAAWGWRLPFLASGVLVVAGLMIRLTVAESPEFEKLRAAGGPVKNPVFAAVRNNPKNILLAAAMRQETTIFYMVVTFAVSYGTEQVGVTRDVMLNGTLLAALAALFTLPLFGALSDRFGRRTLFRIGAAAAVVFALPFFALLDTGQPVLIYLALIIGLAVVHALMYGPEAAFFSELFGAEVRYSGASLGYQLGSVVGGLAPLVGASLLLAGDGSPIYVILYVAGLQVITFIGATLAPDTRRSASSFSTDQQLETTVADKTGPAFT</sequence>
<protein>
    <submittedName>
        <fullName evidence="9">MFS transporter</fullName>
    </submittedName>
</protein>
<dbReference type="Gene3D" id="1.20.1250.20">
    <property type="entry name" value="MFS general substrate transporter like domains"/>
    <property type="match status" value="2"/>
</dbReference>
<name>A0ABN2C5C9_9ACTN</name>
<dbReference type="PANTHER" id="PTHR43045:SF1">
    <property type="entry name" value="SHIKIMATE TRANSPORTER"/>
    <property type="match status" value="1"/>
</dbReference>
<gene>
    <name evidence="9" type="ORF">GCM10009789_01740</name>
</gene>
<dbReference type="Pfam" id="PF07690">
    <property type="entry name" value="MFS_1"/>
    <property type="match status" value="1"/>
</dbReference>
<keyword evidence="4 7" id="KW-0812">Transmembrane</keyword>
<feature type="transmembrane region" description="Helical" evidence="7">
    <location>
        <begin position="93"/>
        <end position="114"/>
    </location>
</feature>
<feature type="domain" description="Major facilitator superfamily (MFS) profile" evidence="8">
    <location>
        <begin position="20"/>
        <end position="429"/>
    </location>
</feature>
<keyword evidence="10" id="KW-1185">Reference proteome</keyword>
<reference evidence="9 10" key="1">
    <citation type="journal article" date="2019" name="Int. J. Syst. Evol. Microbiol.">
        <title>The Global Catalogue of Microorganisms (GCM) 10K type strain sequencing project: providing services to taxonomists for standard genome sequencing and annotation.</title>
        <authorList>
            <consortium name="The Broad Institute Genomics Platform"/>
            <consortium name="The Broad Institute Genome Sequencing Center for Infectious Disease"/>
            <person name="Wu L."/>
            <person name="Ma J."/>
        </authorList>
    </citation>
    <scope>NUCLEOTIDE SEQUENCE [LARGE SCALE GENOMIC DNA]</scope>
    <source>
        <strain evidence="9 10">JCM 14969</strain>
    </source>
</reference>
<evidence type="ECO:0000256" key="4">
    <source>
        <dbReference type="ARBA" id="ARBA00022692"/>
    </source>
</evidence>
<dbReference type="EMBL" id="BAAAOS010000002">
    <property type="protein sequence ID" value="GAA1551648.1"/>
    <property type="molecule type" value="Genomic_DNA"/>
</dbReference>
<feature type="transmembrane region" description="Helical" evidence="7">
    <location>
        <begin position="20"/>
        <end position="46"/>
    </location>
</feature>
<dbReference type="InterPro" id="IPR036259">
    <property type="entry name" value="MFS_trans_sf"/>
</dbReference>
<keyword evidence="5 7" id="KW-1133">Transmembrane helix</keyword>
<feature type="transmembrane region" description="Helical" evidence="7">
    <location>
        <begin position="120"/>
        <end position="145"/>
    </location>
</feature>
<feature type="transmembrane region" description="Helical" evidence="7">
    <location>
        <begin position="311"/>
        <end position="330"/>
    </location>
</feature>
<keyword evidence="3" id="KW-1003">Cell membrane</keyword>
<dbReference type="PANTHER" id="PTHR43045">
    <property type="entry name" value="SHIKIMATE TRANSPORTER"/>
    <property type="match status" value="1"/>
</dbReference>